<accession>A0A061DB06</accession>
<dbReference type="Proteomes" id="UP000033188">
    <property type="component" value="Chromosome 2"/>
</dbReference>
<dbReference type="AlphaFoldDB" id="A0A061DB06"/>
<name>A0A061DB06_BABBI</name>
<gene>
    <name evidence="3" type="ORF">BBBOND_0200620</name>
</gene>
<dbReference type="PROSITE" id="PS51257">
    <property type="entry name" value="PROKAR_LIPOPROTEIN"/>
    <property type="match status" value="1"/>
</dbReference>
<dbReference type="OMA" id="HAGQREQ"/>
<keyword evidence="4" id="KW-1185">Reference proteome</keyword>
<keyword evidence="2" id="KW-0732">Signal</keyword>
<proteinExistence type="predicted"/>
<dbReference type="RefSeq" id="XP_012767091.1">
    <property type="nucleotide sequence ID" value="XM_012911637.1"/>
</dbReference>
<reference evidence="4" key="1">
    <citation type="submission" date="2014-06" db="EMBL/GenBank/DDBJ databases">
        <authorList>
            <person name="Aslett M."/>
            <person name="De Silva N."/>
        </authorList>
    </citation>
    <scope>NUCLEOTIDE SEQUENCE [LARGE SCALE GENOMIC DNA]</scope>
    <source>
        <strain evidence="4">Bond</strain>
    </source>
</reference>
<feature type="region of interest" description="Disordered" evidence="1">
    <location>
        <begin position="280"/>
        <end position="306"/>
    </location>
</feature>
<evidence type="ECO:0000313" key="3">
    <source>
        <dbReference type="EMBL" id="CDR94905.1"/>
    </source>
</evidence>
<dbReference type="OrthoDB" id="340921at2759"/>
<feature type="chain" id="PRO_5001596166" description="PH domain-containing protein" evidence="2">
    <location>
        <begin position="24"/>
        <end position="306"/>
    </location>
</feature>
<dbReference type="EMBL" id="LK391708">
    <property type="protein sequence ID" value="CDR94905.1"/>
    <property type="molecule type" value="Genomic_DNA"/>
</dbReference>
<dbReference type="VEuPathDB" id="PiroplasmaDB:BBBOND_0200620"/>
<dbReference type="GeneID" id="24563446"/>
<evidence type="ECO:0000256" key="1">
    <source>
        <dbReference type="SAM" id="MobiDB-lite"/>
    </source>
</evidence>
<feature type="signal peptide" evidence="2">
    <location>
        <begin position="1"/>
        <end position="23"/>
    </location>
</feature>
<protein>
    <recommendedName>
        <fullName evidence="5">PH domain-containing protein</fullName>
    </recommendedName>
</protein>
<evidence type="ECO:0008006" key="5">
    <source>
        <dbReference type="Google" id="ProtNLM"/>
    </source>
</evidence>
<evidence type="ECO:0000256" key="2">
    <source>
        <dbReference type="SAM" id="SignalP"/>
    </source>
</evidence>
<sequence>MRNLASVAFDAALLLALAASCLGRLPPGVLAINRPNASATLGSEAATPKNTEVEHVEEAEIGQSQGVHNLDDEIRNHEMLDLGRQDDFFLPKNGGGCDVLLDDVIYVALEPRDILKTQQFVGSITPSELRLYIPDRKKVNGEAKKLGKLFARFSLGAIVTPLETLRSSRDCFRMFYKSDPILFCARDTGHRDFWMHALLKAKFCHTAHTVLGKGSAPDVAAGPAELPDLSTKAQRLYDLLHPKSSTEDAAIAAHRDSKITNIDITNINSGEPQIYLNGEEVKSEEPTKEQEALLKEQSERSQNDGL</sequence>
<organism evidence="3 4">
    <name type="scientific">Babesia bigemina</name>
    <dbReference type="NCBI Taxonomy" id="5866"/>
    <lineage>
        <taxon>Eukaryota</taxon>
        <taxon>Sar</taxon>
        <taxon>Alveolata</taxon>
        <taxon>Apicomplexa</taxon>
        <taxon>Aconoidasida</taxon>
        <taxon>Piroplasmida</taxon>
        <taxon>Babesiidae</taxon>
        <taxon>Babesia</taxon>
    </lineage>
</organism>
<evidence type="ECO:0000313" key="4">
    <source>
        <dbReference type="Proteomes" id="UP000033188"/>
    </source>
</evidence>
<dbReference type="KEGG" id="bbig:BBBOND_0200620"/>